<evidence type="ECO:0000313" key="2">
    <source>
        <dbReference type="Proteomes" id="UP001497680"/>
    </source>
</evidence>
<keyword evidence="2" id="KW-1185">Reference proteome</keyword>
<reference evidence="1 2" key="1">
    <citation type="journal article" date="2022" name="New Phytol.">
        <title>Ecological generalism drives hyperdiversity of secondary metabolite gene clusters in xylarialean endophytes.</title>
        <authorList>
            <person name="Franco M.E.E."/>
            <person name="Wisecaver J.H."/>
            <person name="Arnold A.E."/>
            <person name="Ju Y.M."/>
            <person name="Slot J.C."/>
            <person name="Ahrendt S."/>
            <person name="Moore L.P."/>
            <person name="Eastman K.E."/>
            <person name="Scott K."/>
            <person name="Konkel Z."/>
            <person name="Mondo S.J."/>
            <person name="Kuo A."/>
            <person name="Hayes R.D."/>
            <person name="Haridas S."/>
            <person name="Andreopoulos B."/>
            <person name="Riley R."/>
            <person name="LaButti K."/>
            <person name="Pangilinan J."/>
            <person name="Lipzen A."/>
            <person name="Amirebrahimi M."/>
            <person name="Yan J."/>
            <person name="Adam C."/>
            <person name="Keymanesh K."/>
            <person name="Ng V."/>
            <person name="Louie K."/>
            <person name="Northen T."/>
            <person name="Drula E."/>
            <person name="Henrissat B."/>
            <person name="Hsieh H.M."/>
            <person name="Youens-Clark K."/>
            <person name="Lutzoni F."/>
            <person name="Miadlikowska J."/>
            <person name="Eastwood D.C."/>
            <person name="Hamelin R.C."/>
            <person name="Grigoriev I.V."/>
            <person name="U'Ren J.M."/>
        </authorList>
    </citation>
    <scope>NUCLEOTIDE SEQUENCE [LARGE SCALE GENOMIC DNA]</scope>
    <source>
        <strain evidence="1 2">ER1909</strain>
    </source>
</reference>
<protein>
    <submittedName>
        <fullName evidence="1">Amidoligase enzyme-domain-containing protein</fullName>
    </submittedName>
</protein>
<accession>A0ACC0CJG3</accession>
<gene>
    <name evidence="1" type="ORF">F4821DRAFT_275847</name>
</gene>
<sequence length="461" mass="52149">MPPYFNAFGEVLTFGVELEFYVPWETHAGTMNKPERFANHPGGPLYISPEELYDFGGEPDNLVFDGLTEAIRPILETIKRGVMADAPDEYAEWSFKEDGTLSSQSSDQIRETRAGYHGWQGVELVSPVLLADRDGFYELLQVIEFLRNNFWIDTSDRAGFHIHVGNGNGTFERFSLRRIGYLLYQADPILAQSHPPHRRNNIWAPSNRFFSRVSFGMKAHHAIAHPPEPIEVNQDPVAQPWWSRWSDPSRRSSEQRAELRERIYPLRPTRLAYPTEPSGYPYYILGTMLRDRDDYGIVHDENSITPISMSDASYELLAAPTRDILAQLLAVGAPGRTYRAAYNFEAYMDEHGHIGTIEFRQPESTIDAAAVVCYVSLALRLCEYAAIADENTLSKISVDLRVAEEAPAFYDLYDFLLDVDLGPEADFLSSISQGDDKDATGRRYLEEIDLVRPRPAPAGPS</sequence>
<dbReference type="EMBL" id="MU394435">
    <property type="protein sequence ID" value="KAI6080553.1"/>
    <property type="molecule type" value="Genomic_DNA"/>
</dbReference>
<comment type="caution">
    <text evidence="1">The sequence shown here is derived from an EMBL/GenBank/DDBJ whole genome shotgun (WGS) entry which is preliminary data.</text>
</comment>
<evidence type="ECO:0000313" key="1">
    <source>
        <dbReference type="EMBL" id="KAI6080553.1"/>
    </source>
</evidence>
<name>A0ACC0CJG3_9PEZI</name>
<proteinExistence type="predicted"/>
<dbReference type="Proteomes" id="UP001497680">
    <property type="component" value="Unassembled WGS sequence"/>
</dbReference>
<organism evidence="1 2">
    <name type="scientific">Hypoxylon rubiginosum</name>
    <dbReference type="NCBI Taxonomy" id="110542"/>
    <lineage>
        <taxon>Eukaryota</taxon>
        <taxon>Fungi</taxon>
        <taxon>Dikarya</taxon>
        <taxon>Ascomycota</taxon>
        <taxon>Pezizomycotina</taxon>
        <taxon>Sordariomycetes</taxon>
        <taxon>Xylariomycetidae</taxon>
        <taxon>Xylariales</taxon>
        <taxon>Hypoxylaceae</taxon>
        <taxon>Hypoxylon</taxon>
    </lineage>
</organism>